<evidence type="ECO:0000256" key="1">
    <source>
        <dbReference type="ARBA" id="ARBA00022553"/>
    </source>
</evidence>
<feature type="binding site" evidence="5">
    <location>
        <position position="95"/>
    </location>
    <ligand>
        <name>substrate</name>
    </ligand>
</feature>
<sequence>MKKLLVLLAAALLALPGRAEVQRPRLVVGIVVDQMRWDYLYYYHDQYGPDGLRRLMDGGFSFENTMINYVPTVTAIGHASVYTGSVPALHGIAGNNFYIDGRKTYCCSDTTVQSVGSKSREGQMSPRNLLASGLGDVLKTATDFRAKVIGVALKDRAAILPAGHAADAAYWWDTSAGHFVSSTYYMQELPRWVQQQNRRLGAKPGTDVKTSVEGITKTFQMAEAALEHEQLGQDSVTDLLAVSISSTDAIGHTFGTRGQQNHDAYMELDRQLARFLHVLDERVGRGNYLLFLTADHGAAHNHNLLRRHRIPAGGLETWTWMDSVDRAVCQQLGLSTPVVQGEDAGRIYLNRDAIARQSQRVDAVKQALIRELERRDDILYAVDYDRALTTSVPQPIRERIVNGYNKKRSGDIFYVPRADWENVSSKPDYPGTTHGQWNPYDAHIPFVVYGWHVGHGETAEPTAIVDIAPTICELLHIQMPNSCVGNARPVPAPDGREAR</sequence>
<protein>
    <submittedName>
        <fullName evidence="7">AP superfamily protein</fullName>
    </submittedName>
    <submittedName>
        <fullName evidence="8">Ca2+ ATPase</fullName>
    </submittedName>
</protein>
<dbReference type="STRING" id="908937.Prede_2164"/>
<dbReference type="Proteomes" id="UP000007820">
    <property type="component" value="Unassembled WGS sequence"/>
</dbReference>
<dbReference type="InterPro" id="IPR017850">
    <property type="entry name" value="Alkaline_phosphatase_core_sf"/>
</dbReference>
<feature type="signal peptide" evidence="6">
    <location>
        <begin position="1"/>
        <end position="19"/>
    </location>
</feature>
<keyword evidence="2" id="KW-0479">Metal-binding</keyword>
<evidence type="ECO:0000313" key="8">
    <source>
        <dbReference type="EMBL" id="EGQ12465.1"/>
    </source>
</evidence>
<dbReference type="OrthoDB" id="9766127at2"/>
<dbReference type="PANTHER" id="PTHR10151:SF120">
    <property type="entry name" value="BIS(5'-ADENOSYL)-TRIPHOSPHATASE"/>
    <property type="match status" value="1"/>
</dbReference>
<dbReference type="RefSeq" id="WP_005847300.1">
    <property type="nucleotide sequence ID" value="NC_019968.1"/>
</dbReference>
<evidence type="ECO:0000256" key="2">
    <source>
        <dbReference type="ARBA" id="ARBA00022723"/>
    </source>
</evidence>
<dbReference type="PATRIC" id="fig|908937.9.peg.2294"/>
<dbReference type="GO" id="GO:0004035">
    <property type="term" value="F:alkaline phosphatase activity"/>
    <property type="evidence" value="ECO:0007669"/>
    <property type="project" value="InterPro"/>
</dbReference>
<dbReference type="PANTHER" id="PTHR10151">
    <property type="entry name" value="ECTONUCLEOTIDE PYROPHOSPHATASE/PHOSPHODIESTERASE"/>
    <property type="match status" value="1"/>
</dbReference>
<gene>
    <name evidence="7" type="ordered locus">Prede_2164</name>
    <name evidence="8" type="ORF">HMPREF9136_2348</name>
</gene>
<keyword evidence="1 4" id="KW-0597">Phosphoprotein</keyword>
<feature type="chain" id="PRO_5010496747" evidence="6">
    <location>
        <begin position="20"/>
        <end position="499"/>
    </location>
</feature>
<evidence type="ECO:0000256" key="6">
    <source>
        <dbReference type="SAM" id="SignalP"/>
    </source>
</evidence>
<evidence type="ECO:0000313" key="9">
    <source>
        <dbReference type="Proteomes" id="UP000007820"/>
    </source>
</evidence>
<dbReference type="CDD" id="cd16016">
    <property type="entry name" value="AP-SPAP"/>
    <property type="match status" value="1"/>
</dbReference>
<evidence type="ECO:0000313" key="10">
    <source>
        <dbReference type="Proteomes" id="UP000010862"/>
    </source>
</evidence>
<feature type="active site" description="Phosphothreonine intermediate" evidence="4">
    <location>
        <position position="74"/>
    </location>
</feature>
<dbReference type="Gene3D" id="3.40.720.10">
    <property type="entry name" value="Alkaline Phosphatase, subunit A"/>
    <property type="match status" value="2"/>
</dbReference>
<organism evidence="8 9">
    <name type="scientific">Prevotella dentalis (strain ATCC 49559 / DSM 3688 / JCM 13448 / NCTC 12043 / ES 2772)</name>
    <name type="common">Mitsuokella dentalis</name>
    <dbReference type="NCBI Taxonomy" id="908937"/>
    <lineage>
        <taxon>Bacteria</taxon>
        <taxon>Pseudomonadati</taxon>
        <taxon>Bacteroidota</taxon>
        <taxon>Bacteroidia</taxon>
        <taxon>Bacteroidales</taxon>
        <taxon>Prevotellaceae</taxon>
        <taxon>Prevotella</taxon>
    </lineage>
</organism>
<accession>F9D670</accession>
<dbReference type="HOGENOM" id="CLU_034095_0_0_10"/>
<name>F9D670_PREDD</name>
<evidence type="ECO:0000256" key="5">
    <source>
        <dbReference type="PIRSR" id="PIRSR031924-51"/>
    </source>
</evidence>
<dbReference type="KEGG" id="pdt:Prede_2164"/>
<dbReference type="InterPro" id="IPR026263">
    <property type="entry name" value="Alkaline_phosphatase_prok"/>
</dbReference>
<dbReference type="PIRSF" id="PIRSF031924">
    <property type="entry name" value="Pi-irrepressible_AP"/>
    <property type="match status" value="1"/>
</dbReference>
<keyword evidence="10" id="KW-1185">Reference proteome</keyword>
<evidence type="ECO:0000313" key="7">
    <source>
        <dbReference type="EMBL" id="AGB29437.1"/>
    </source>
</evidence>
<dbReference type="InterPro" id="IPR002591">
    <property type="entry name" value="Phosphodiest/P_Trfase"/>
</dbReference>
<dbReference type="Pfam" id="PF01663">
    <property type="entry name" value="Phosphodiest"/>
    <property type="match status" value="1"/>
</dbReference>
<evidence type="ECO:0000256" key="4">
    <source>
        <dbReference type="PIRSR" id="PIRSR031924-50"/>
    </source>
</evidence>
<feature type="binding site" evidence="5">
    <location>
        <begin position="154"/>
        <end position="156"/>
    </location>
    <ligand>
        <name>substrate</name>
    </ligand>
</feature>
<proteinExistence type="predicted"/>
<keyword evidence="3 6" id="KW-0732">Signal</keyword>
<dbReference type="GO" id="GO:0046872">
    <property type="term" value="F:metal ion binding"/>
    <property type="evidence" value="ECO:0007669"/>
    <property type="project" value="UniProtKB-KW"/>
</dbReference>
<dbReference type="Proteomes" id="UP000010862">
    <property type="component" value="Chromosome 2"/>
</dbReference>
<dbReference type="AlphaFoldDB" id="F9D670"/>
<evidence type="ECO:0000256" key="3">
    <source>
        <dbReference type="ARBA" id="ARBA00022729"/>
    </source>
</evidence>
<dbReference type="EMBL" id="AFPW01000041">
    <property type="protein sequence ID" value="EGQ12465.1"/>
    <property type="molecule type" value="Genomic_DNA"/>
</dbReference>
<reference evidence="7" key="2">
    <citation type="submission" date="2012-02" db="EMBL/GenBank/DDBJ databases">
        <title>Complete sequence of chromosome 2 of Prevotella dentalis DSM 3688.</title>
        <authorList>
            <consortium name="US DOE Joint Genome Institute (JGI-PGF)"/>
            <person name="Lucas S."/>
            <person name="Copeland A."/>
            <person name="Lapidus A."/>
            <person name="Glavina del Rio T."/>
            <person name="Dalin E."/>
            <person name="Tice H."/>
            <person name="Bruce D."/>
            <person name="Goodwin L."/>
            <person name="Pitluck S."/>
            <person name="Peters L."/>
            <person name="Mikhailova N."/>
            <person name="Chertkov O."/>
            <person name="Kyrpides N."/>
            <person name="Mavromatis K."/>
            <person name="Ivanova N."/>
            <person name="Brettin T."/>
            <person name="Detter J.C."/>
            <person name="Han C."/>
            <person name="Larimer F."/>
            <person name="Land M."/>
            <person name="Hauser L."/>
            <person name="Markowitz V."/>
            <person name="Cheng J.-F."/>
            <person name="Hugenholtz P."/>
            <person name="Woyke T."/>
            <person name="Wu D."/>
            <person name="Gronow S."/>
            <person name="Wellnitz S."/>
            <person name="Brambilla E."/>
            <person name="Klenk H.-P."/>
            <person name="Eisen J.A."/>
        </authorList>
    </citation>
    <scope>NUCLEOTIDE SEQUENCE [LARGE SCALE GENOMIC DNA]</scope>
    <source>
        <strain evidence="7">DSM 3688</strain>
    </source>
</reference>
<dbReference type="eggNOG" id="COG1524">
    <property type="taxonomic scope" value="Bacteria"/>
</dbReference>
<dbReference type="SUPFAM" id="SSF53649">
    <property type="entry name" value="Alkaline phosphatase-like"/>
    <property type="match status" value="1"/>
</dbReference>
<dbReference type="EMBL" id="CP003369">
    <property type="protein sequence ID" value="AGB29437.1"/>
    <property type="molecule type" value="Genomic_DNA"/>
</dbReference>
<reference evidence="8 9" key="1">
    <citation type="submission" date="2011-04" db="EMBL/GenBank/DDBJ databases">
        <authorList>
            <person name="Muzny D."/>
            <person name="Qin X."/>
            <person name="Deng J."/>
            <person name="Jiang H."/>
            <person name="Liu Y."/>
            <person name="Qu J."/>
            <person name="Song X.-Z."/>
            <person name="Zhang L."/>
            <person name="Thornton R."/>
            <person name="Coyle M."/>
            <person name="Francisco L."/>
            <person name="Jackson L."/>
            <person name="Javaid M."/>
            <person name="Korchina V."/>
            <person name="Kovar C."/>
            <person name="Mata R."/>
            <person name="Mathew T."/>
            <person name="Ngo R."/>
            <person name="Nguyen L."/>
            <person name="Nguyen N."/>
            <person name="Okwuonu G."/>
            <person name="Ongeri F."/>
            <person name="Pham C."/>
            <person name="Simmons D."/>
            <person name="Wilczek-Boney K."/>
            <person name="Hale W."/>
            <person name="Jakkamsetti A."/>
            <person name="Pham P."/>
            <person name="Ruth R."/>
            <person name="San Lucas F."/>
            <person name="Warren J."/>
            <person name="Zhang J."/>
            <person name="Zhao Z."/>
            <person name="Zhou C."/>
            <person name="Zhu D."/>
            <person name="Lee S."/>
            <person name="Bess C."/>
            <person name="Blankenburg K."/>
            <person name="Forbes L."/>
            <person name="Fu Q."/>
            <person name="Gubbala S."/>
            <person name="Hirani K."/>
            <person name="Jayaseelan J.C."/>
            <person name="Lara F."/>
            <person name="Munidasa M."/>
            <person name="Palculict T."/>
            <person name="Patil S."/>
            <person name="Pu L.-L."/>
            <person name="Saada N."/>
            <person name="Tang L."/>
            <person name="Weissenberger G."/>
            <person name="Zhu Y."/>
            <person name="Hemphill L."/>
            <person name="Shang Y."/>
            <person name="Youmans B."/>
            <person name="Ayvaz T."/>
            <person name="Ross M."/>
            <person name="Santibanez J."/>
            <person name="Aqrawi P."/>
            <person name="Gross S."/>
            <person name="Joshi V."/>
            <person name="Fowler G."/>
            <person name="Nazareth L."/>
            <person name="Reid J."/>
            <person name="Worley K."/>
            <person name="Petrosino J."/>
            <person name="Highlander S."/>
            <person name="Gibbs R."/>
        </authorList>
    </citation>
    <scope>NUCLEOTIDE SEQUENCE [LARGE SCALE GENOMIC DNA]</scope>
    <source>
        <strain evidence="8 9">DSM 3688</strain>
    </source>
</reference>